<dbReference type="RefSeq" id="WP_265721040.1">
    <property type="nucleotide sequence ID" value="NZ_JAPIVK010000008.1"/>
</dbReference>
<proteinExistence type="predicted"/>
<comment type="caution">
    <text evidence="3">The sequence shown here is derived from an EMBL/GenBank/DDBJ whole genome shotgun (WGS) entry which is preliminary data.</text>
</comment>
<feature type="signal peptide" evidence="2">
    <location>
        <begin position="1"/>
        <end position="24"/>
    </location>
</feature>
<dbReference type="Proteomes" id="UP001597425">
    <property type="component" value="Unassembled WGS sequence"/>
</dbReference>
<feature type="compositionally biased region" description="Basic and acidic residues" evidence="1">
    <location>
        <begin position="102"/>
        <end position="111"/>
    </location>
</feature>
<evidence type="ECO:0000256" key="1">
    <source>
        <dbReference type="SAM" id="MobiDB-lite"/>
    </source>
</evidence>
<organism evidence="3 4">
    <name type="scientific">Microbulbifer halophilus</name>
    <dbReference type="NCBI Taxonomy" id="453963"/>
    <lineage>
        <taxon>Bacteria</taxon>
        <taxon>Pseudomonadati</taxon>
        <taxon>Pseudomonadota</taxon>
        <taxon>Gammaproteobacteria</taxon>
        <taxon>Cellvibrionales</taxon>
        <taxon>Microbulbiferaceae</taxon>
        <taxon>Microbulbifer</taxon>
    </lineage>
</organism>
<keyword evidence="4" id="KW-1185">Reference proteome</keyword>
<protein>
    <submittedName>
        <fullName evidence="3">Uncharacterized protein</fullName>
    </submittedName>
</protein>
<gene>
    <name evidence="3" type="ORF">ACFSKX_01645</name>
</gene>
<feature type="chain" id="PRO_5045576364" evidence="2">
    <location>
        <begin position="25"/>
        <end position="186"/>
    </location>
</feature>
<accession>A0ABW5EA25</accession>
<evidence type="ECO:0000313" key="4">
    <source>
        <dbReference type="Proteomes" id="UP001597425"/>
    </source>
</evidence>
<dbReference type="EMBL" id="JBHUJD010000001">
    <property type="protein sequence ID" value="MFD2309108.1"/>
    <property type="molecule type" value="Genomic_DNA"/>
</dbReference>
<evidence type="ECO:0000313" key="3">
    <source>
        <dbReference type="EMBL" id="MFD2309108.1"/>
    </source>
</evidence>
<feature type="compositionally biased region" description="Acidic residues" evidence="1">
    <location>
        <begin position="143"/>
        <end position="153"/>
    </location>
</feature>
<sequence length="186" mass="19035">MDKFSRTVSLALLVSAPLSAPVFADGEDLDVTVSVVEADDTVEDAVNVIELPEEASDTAREAAALGLSTANAARQRGEEETGEEPEGSGEMQAAAGGVAEQASERAREAVKNAEGAARDAASNASEAAEEALNNALSGGAEENVPEDVLDNIPEDVRDHLPLDPDSAVDDATDNIPDDLPGNVPGS</sequence>
<keyword evidence="2" id="KW-0732">Signal</keyword>
<evidence type="ECO:0000256" key="2">
    <source>
        <dbReference type="SAM" id="SignalP"/>
    </source>
</evidence>
<feature type="compositionally biased region" description="Low complexity" evidence="1">
    <location>
        <begin position="112"/>
        <end position="135"/>
    </location>
</feature>
<feature type="region of interest" description="Disordered" evidence="1">
    <location>
        <begin position="66"/>
        <end position="186"/>
    </location>
</feature>
<name>A0ABW5EA25_9GAMM</name>
<reference evidence="4" key="1">
    <citation type="journal article" date="2019" name="Int. J. Syst. Evol. Microbiol.">
        <title>The Global Catalogue of Microorganisms (GCM) 10K type strain sequencing project: providing services to taxonomists for standard genome sequencing and annotation.</title>
        <authorList>
            <consortium name="The Broad Institute Genomics Platform"/>
            <consortium name="The Broad Institute Genome Sequencing Center for Infectious Disease"/>
            <person name="Wu L."/>
            <person name="Ma J."/>
        </authorList>
    </citation>
    <scope>NUCLEOTIDE SEQUENCE [LARGE SCALE GENOMIC DNA]</scope>
    <source>
        <strain evidence="4">KCTC 12848</strain>
    </source>
</reference>
<feature type="compositionally biased region" description="Acidic residues" evidence="1">
    <location>
        <begin position="166"/>
        <end position="176"/>
    </location>
</feature>